<dbReference type="AlphaFoldDB" id="A0A0B6THM8"/>
<dbReference type="EMBL" id="CP007790">
    <property type="protein sequence ID" value="AJK69447.1"/>
    <property type="molecule type" value="Genomic_DNA"/>
</dbReference>
<dbReference type="KEGG" id="cmq:B840_09270"/>
<dbReference type="STRING" id="1224162.B840_09270"/>
<accession>A0A0B6THM8</accession>
<name>A0A0B6THM8_9CORY</name>
<dbReference type="Proteomes" id="UP000031928">
    <property type="component" value="Chromosome"/>
</dbReference>
<feature type="transmembrane region" description="Helical" evidence="1">
    <location>
        <begin position="52"/>
        <end position="75"/>
    </location>
</feature>
<feature type="transmembrane region" description="Helical" evidence="1">
    <location>
        <begin position="20"/>
        <end position="40"/>
    </location>
</feature>
<gene>
    <name evidence="2" type="ORF">B840_09270</name>
</gene>
<reference evidence="2 3" key="1">
    <citation type="submission" date="2014-05" db="EMBL/GenBank/DDBJ databases">
        <title>Complete genome sequence of Corynebacterium marinum DSM 44953.</title>
        <authorList>
            <person name="Schaffert L."/>
            <person name="Albersmeier A."/>
            <person name="Kalinowski J."/>
            <person name="Ruckert C."/>
        </authorList>
    </citation>
    <scope>NUCLEOTIDE SEQUENCE [LARGE SCALE GENOMIC DNA]</scope>
    <source>
        <strain evidence="2 3">DSM 44953</strain>
    </source>
</reference>
<evidence type="ECO:0000313" key="2">
    <source>
        <dbReference type="EMBL" id="AJK69447.1"/>
    </source>
</evidence>
<organism evidence="2 3">
    <name type="scientific">Corynebacterium marinum DSM 44953</name>
    <dbReference type="NCBI Taxonomy" id="1224162"/>
    <lineage>
        <taxon>Bacteria</taxon>
        <taxon>Bacillati</taxon>
        <taxon>Actinomycetota</taxon>
        <taxon>Actinomycetes</taxon>
        <taxon>Mycobacteriales</taxon>
        <taxon>Corynebacteriaceae</taxon>
        <taxon>Corynebacterium</taxon>
    </lineage>
</organism>
<keyword evidence="1" id="KW-0472">Membrane</keyword>
<sequence>MDTIRLRSSPRHLAASRAVAVGVVFLAVMAPIFAGLVVSAAQQEEPALSTLFYVGAVAPAAGMLIALVMLVVVLWRRSRPVLLVDDRVHLPRTGVTFPVAQLANLQLYSLPGRGTFLVLLPAHVKERVTGDATAVAPYTVRFPAGAEPQPFELVDMIRARVPEVGVDKLGTL</sequence>
<proteinExistence type="predicted"/>
<dbReference type="OrthoDB" id="4418808at2"/>
<keyword evidence="1" id="KW-1133">Transmembrane helix</keyword>
<evidence type="ECO:0000313" key="3">
    <source>
        <dbReference type="Proteomes" id="UP000031928"/>
    </source>
</evidence>
<protein>
    <submittedName>
        <fullName evidence="2">Putative secreted protein</fullName>
    </submittedName>
</protein>
<dbReference type="RefSeq" id="WP_042621887.1">
    <property type="nucleotide sequence ID" value="NZ_CP007790.1"/>
</dbReference>
<keyword evidence="1" id="KW-0812">Transmembrane</keyword>
<dbReference type="HOGENOM" id="CLU_1560374_0_0_11"/>
<evidence type="ECO:0000256" key="1">
    <source>
        <dbReference type="SAM" id="Phobius"/>
    </source>
</evidence>
<keyword evidence="3" id="KW-1185">Reference proteome</keyword>